<keyword evidence="4" id="KW-1185">Reference proteome</keyword>
<feature type="coiled-coil region" evidence="1">
    <location>
        <begin position="321"/>
        <end position="377"/>
    </location>
</feature>
<organism evidence="3 4">
    <name type="scientific">Diabrotica virgifera virgifera</name>
    <name type="common">western corn rootworm</name>
    <dbReference type="NCBI Taxonomy" id="50390"/>
    <lineage>
        <taxon>Eukaryota</taxon>
        <taxon>Metazoa</taxon>
        <taxon>Ecdysozoa</taxon>
        <taxon>Arthropoda</taxon>
        <taxon>Hexapoda</taxon>
        <taxon>Insecta</taxon>
        <taxon>Pterygota</taxon>
        <taxon>Neoptera</taxon>
        <taxon>Endopterygota</taxon>
        <taxon>Coleoptera</taxon>
        <taxon>Polyphaga</taxon>
        <taxon>Cucujiformia</taxon>
        <taxon>Chrysomeloidea</taxon>
        <taxon>Chrysomelidae</taxon>
        <taxon>Galerucinae</taxon>
        <taxon>Diabroticina</taxon>
        <taxon>Diabroticites</taxon>
        <taxon>Diabrotica</taxon>
    </lineage>
</organism>
<dbReference type="InterPro" id="IPR052797">
    <property type="entry name" value="RegFact_GeneExpr_CellDeath"/>
</dbReference>
<dbReference type="Proteomes" id="UP001652700">
    <property type="component" value="Unplaced"/>
</dbReference>
<evidence type="ECO:0000259" key="2">
    <source>
        <dbReference type="PROSITE" id="PS00028"/>
    </source>
</evidence>
<dbReference type="GeneID" id="126888462"/>
<dbReference type="InterPro" id="IPR013087">
    <property type="entry name" value="Znf_C2H2_type"/>
</dbReference>
<dbReference type="PANTHER" id="PTHR33936">
    <property type="entry name" value="PROTEIN CBG17840"/>
    <property type="match status" value="1"/>
</dbReference>
<evidence type="ECO:0000256" key="1">
    <source>
        <dbReference type="SAM" id="Coils"/>
    </source>
</evidence>
<dbReference type="PANTHER" id="PTHR33936:SF25">
    <property type="entry name" value="C2H2-TYPE DOMAIN-CONTAINING PROTEIN"/>
    <property type="match status" value="1"/>
</dbReference>
<keyword evidence="1" id="KW-0175">Coiled coil</keyword>
<dbReference type="RefSeq" id="XP_050512753.1">
    <property type="nucleotide sequence ID" value="XM_050656796.1"/>
</dbReference>
<dbReference type="EnsemblMetazoa" id="XM_050656796.1">
    <property type="protein sequence ID" value="XP_050512753.1"/>
    <property type="gene ID" value="LOC126888462"/>
</dbReference>
<reference evidence="3" key="1">
    <citation type="submission" date="2025-05" db="UniProtKB">
        <authorList>
            <consortium name="EnsemblMetazoa"/>
        </authorList>
    </citation>
    <scope>IDENTIFICATION</scope>
</reference>
<sequence length="407" mass="47550">MDSIYKSTTSRSLQLTSTSSEFVSGACHLCSKIFKNVKLRNRHIKRIHKIDVSIKKIDHIVCPLCEQETSLQTHENLRKHLEENHQMNIELITLEFSNKQEYETWKDMQKIETSYATSRTVDAKEHKILYYECNRSDTYGYKPNSKIRTEKSGGSIRIKGVCPSRLICKLRDQGQVSVSYWTTHAGHKEELRAIHLSKAEEKTILEKLMAGVPPSRILQDSRKLEKPQLDRLALLTSQDLANLSKKYNVHKKRGQNDMVATALKVQEWNANNKNYAFLFKKEDDAARCLGESSIIKSNHEEEINEFIRDKLEQTNVTQEKAKGSLELQNEIKNEMEDLKNEMEDLKNEMEDLDDTSLTKLRDELRRIRRTMQVTKLKVKENCQENVKNIITKRKMEKKEYFPSKKKK</sequence>
<name>A0ABM5KRE0_DIAVI</name>
<dbReference type="SMART" id="SM00355">
    <property type="entry name" value="ZnF_C2H2"/>
    <property type="match status" value="2"/>
</dbReference>
<proteinExistence type="predicted"/>
<evidence type="ECO:0000313" key="3">
    <source>
        <dbReference type="EnsemblMetazoa" id="XP_050512753.1"/>
    </source>
</evidence>
<dbReference type="PROSITE" id="PS00028">
    <property type="entry name" value="ZINC_FINGER_C2H2_1"/>
    <property type="match status" value="1"/>
</dbReference>
<evidence type="ECO:0000313" key="4">
    <source>
        <dbReference type="Proteomes" id="UP001652700"/>
    </source>
</evidence>
<accession>A0ABM5KRE0</accession>
<protein>
    <recommendedName>
        <fullName evidence="2">C2H2-type domain-containing protein</fullName>
    </recommendedName>
</protein>
<feature type="domain" description="C2H2-type" evidence="2">
    <location>
        <begin position="27"/>
        <end position="48"/>
    </location>
</feature>